<organism evidence="3 4">
    <name type="scientific">Miscanthus lutarioriparius</name>
    <dbReference type="NCBI Taxonomy" id="422564"/>
    <lineage>
        <taxon>Eukaryota</taxon>
        <taxon>Viridiplantae</taxon>
        <taxon>Streptophyta</taxon>
        <taxon>Embryophyta</taxon>
        <taxon>Tracheophyta</taxon>
        <taxon>Spermatophyta</taxon>
        <taxon>Magnoliopsida</taxon>
        <taxon>Liliopsida</taxon>
        <taxon>Poales</taxon>
        <taxon>Poaceae</taxon>
        <taxon>PACMAD clade</taxon>
        <taxon>Panicoideae</taxon>
        <taxon>Andropogonodae</taxon>
        <taxon>Andropogoneae</taxon>
        <taxon>Saccharinae</taxon>
        <taxon>Miscanthus</taxon>
    </lineage>
</organism>
<reference evidence="3" key="1">
    <citation type="submission" date="2020-10" db="EMBL/GenBank/DDBJ databases">
        <authorList>
            <person name="Han B."/>
            <person name="Lu T."/>
            <person name="Zhao Q."/>
            <person name="Huang X."/>
            <person name="Zhao Y."/>
        </authorList>
    </citation>
    <scope>NUCLEOTIDE SEQUENCE</scope>
</reference>
<sequence>MARATARTRRARGQSEDGGKMDPGEGGGAVVVDPGDAAFAGAWARPLWTQRLRRVHGGAVSGARAGGRVSVPETQSLGARAMTARTARDGDDWGGG</sequence>
<gene>
    <name evidence="2" type="ORF">NCGR_LOCUS49469</name>
    <name evidence="3" type="ORF">NCGR_LOCUS64814</name>
</gene>
<feature type="compositionally biased region" description="Basic residues" evidence="1">
    <location>
        <begin position="1"/>
        <end position="12"/>
    </location>
</feature>
<accession>A0A811SIL7</accession>
<evidence type="ECO:0000313" key="3">
    <source>
        <dbReference type="EMBL" id="CAD6340716.1"/>
    </source>
</evidence>
<feature type="region of interest" description="Disordered" evidence="1">
    <location>
        <begin position="1"/>
        <end position="30"/>
    </location>
</feature>
<name>A0A811SIL7_9POAL</name>
<dbReference type="AlphaFoldDB" id="A0A811SIL7"/>
<feature type="compositionally biased region" description="Basic and acidic residues" evidence="1">
    <location>
        <begin position="13"/>
        <end position="23"/>
    </location>
</feature>
<evidence type="ECO:0000313" key="2">
    <source>
        <dbReference type="EMBL" id="CAD6266164.1"/>
    </source>
</evidence>
<protein>
    <submittedName>
        <fullName evidence="3">Uncharacterized protein</fullName>
    </submittedName>
</protein>
<feature type="compositionally biased region" description="Low complexity" evidence="1">
    <location>
        <begin position="59"/>
        <end position="71"/>
    </location>
</feature>
<comment type="caution">
    <text evidence="3">The sequence shown here is derived from an EMBL/GenBank/DDBJ whole genome shotgun (WGS) entry which is preliminary data.</text>
</comment>
<feature type="compositionally biased region" description="Basic and acidic residues" evidence="1">
    <location>
        <begin position="86"/>
        <end position="96"/>
    </location>
</feature>
<evidence type="ECO:0000313" key="4">
    <source>
        <dbReference type="Proteomes" id="UP000604825"/>
    </source>
</evidence>
<dbReference type="Proteomes" id="UP000604825">
    <property type="component" value="Unassembled WGS sequence"/>
</dbReference>
<dbReference type="EMBL" id="CAJGYO010000038">
    <property type="protein sequence ID" value="CAD6340716.1"/>
    <property type="molecule type" value="Genomic_DNA"/>
</dbReference>
<proteinExistence type="predicted"/>
<feature type="region of interest" description="Disordered" evidence="1">
    <location>
        <begin position="59"/>
        <end position="96"/>
    </location>
</feature>
<evidence type="ECO:0000256" key="1">
    <source>
        <dbReference type="SAM" id="MobiDB-lite"/>
    </source>
</evidence>
<keyword evidence="4" id="KW-1185">Reference proteome</keyword>
<dbReference type="EMBL" id="CAJGYO010000013">
    <property type="protein sequence ID" value="CAD6266164.1"/>
    <property type="molecule type" value="Genomic_DNA"/>
</dbReference>